<protein>
    <submittedName>
        <fullName evidence="1">Uncharacterized protein</fullName>
    </submittedName>
</protein>
<accession>A0ABR1UF07</accession>
<sequence>MSIGRIQAGFAHATQELTVAAANLNFDFTLMKFEAPAEYQTIGNLLIPTRVREAEDGPLHVTARKLGALFEGVCPDTPNLIKAYGTRASDICKDVLKADQESPDQSCNWIRTEYGGIDATSIWAAATSSKAALPVHLLACIIARMWNQSEAISVWAEIVTERKREIISTFKEGIQVPLALASATQQEITRDHLGKWDASARAWLQTADKSRQRQYKQFLLIINNLSIAIHQSNISLYNDVINVWTSALAATEGLISGQPHAVRYGSVLVGLSAWHIFPDMLVFNGPASNIHISMNDCLVRPGGVLSLGLSDPSHQNDQGVYWSLSLSHHMHYGDAVKRTRRLDVDGSRLTLNELFLVCFGSLLKCWCIPKHDTNKSIIIIQEIKRTTSGCEEGECDKTSGNWVKAIDQCLHEYIGGDKEALLAVSLGRRRPAFLPTLLTAGREPLFGLLHLQRLLFLLKDPNRKIQLLRRLAARIDGLKRVGTKHVILCAHTAPADKPGLQFATVFPEEDEVPRPTTQTRHHNRHRRWIQIPDHIISPVLLSEYSTQLERELKEEKIDLMMSRSRNDSHFFESNRVDFEGDPWS</sequence>
<dbReference type="EMBL" id="JAQQWM010000007">
    <property type="protein sequence ID" value="KAK8057490.1"/>
    <property type="molecule type" value="Genomic_DNA"/>
</dbReference>
<evidence type="ECO:0000313" key="2">
    <source>
        <dbReference type="Proteomes" id="UP001446871"/>
    </source>
</evidence>
<gene>
    <name evidence="1" type="ORF">PG996_011427</name>
</gene>
<keyword evidence="2" id="KW-1185">Reference proteome</keyword>
<proteinExistence type="predicted"/>
<comment type="caution">
    <text evidence="1">The sequence shown here is derived from an EMBL/GenBank/DDBJ whole genome shotgun (WGS) entry which is preliminary data.</text>
</comment>
<name>A0ABR1UF07_9PEZI</name>
<evidence type="ECO:0000313" key="1">
    <source>
        <dbReference type="EMBL" id="KAK8057490.1"/>
    </source>
</evidence>
<dbReference type="Proteomes" id="UP001446871">
    <property type="component" value="Unassembled WGS sequence"/>
</dbReference>
<organism evidence="1 2">
    <name type="scientific">Apiospora saccharicola</name>
    <dbReference type="NCBI Taxonomy" id="335842"/>
    <lineage>
        <taxon>Eukaryota</taxon>
        <taxon>Fungi</taxon>
        <taxon>Dikarya</taxon>
        <taxon>Ascomycota</taxon>
        <taxon>Pezizomycotina</taxon>
        <taxon>Sordariomycetes</taxon>
        <taxon>Xylariomycetidae</taxon>
        <taxon>Amphisphaeriales</taxon>
        <taxon>Apiosporaceae</taxon>
        <taxon>Apiospora</taxon>
    </lineage>
</organism>
<reference evidence="1 2" key="1">
    <citation type="submission" date="2023-01" db="EMBL/GenBank/DDBJ databases">
        <title>Analysis of 21 Apiospora genomes using comparative genomics revels a genus with tremendous synthesis potential of carbohydrate active enzymes and secondary metabolites.</title>
        <authorList>
            <person name="Sorensen T."/>
        </authorList>
    </citation>
    <scope>NUCLEOTIDE SEQUENCE [LARGE SCALE GENOMIC DNA]</scope>
    <source>
        <strain evidence="1 2">CBS 83171</strain>
    </source>
</reference>